<feature type="transmembrane region" description="Helical" evidence="1">
    <location>
        <begin position="78"/>
        <end position="103"/>
    </location>
</feature>
<reference evidence="3" key="1">
    <citation type="journal article" date="2019" name="Int. J. Syst. Evol. Microbiol.">
        <title>The Global Catalogue of Microorganisms (GCM) 10K type strain sequencing project: providing services to taxonomists for standard genome sequencing and annotation.</title>
        <authorList>
            <consortium name="The Broad Institute Genomics Platform"/>
            <consortium name="The Broad Institute Genome Sequencing Center for Infectious Disease"/>
            <person name="Wu L."/>
            <person name="Ma J."/>
        </authorList>
    </citation>
    <scope>NUCLEOTIDE SEQUENCE [LARGE SCALE GENOMIC DNA]</scope>
    <source>
        <strain evidence="3">CGMCC 1.16226</strain>
    </source>
</reference>
<feature type="transmembrane region" description="Helical" evidence="1">
    <location>
        <begin position="20"/>
        <end position="40"/>
    </location>
</feature>
<proteinExistence type="predicted"/>
<protein>
    <recommendedName>
        <fullName evidence="4">Major facilitator superfamily (MFS) profile domain-containing protein</fullName>
    </recommendedName>
</protein>
<accession>A0ABW4WGJ7</accession>
<comment type="caution">
    <text evidence="2">The sequence shown here is derived from an EMBL/GenBank/DDBJ whole genome shotgun (WGS) entry which is preliminary data.</text>
</comment>
<dbReference type="InterPro" id="IPR036259">
    <property type="entry name" value="MFS_trans_sf"/>
</dbReference>
<evidence type="ECO:0000313" key="3">
    <source>
        <dbReference type="Proteomes" id="UP001597349"/>
    </source>
</evidence>
<feature type="transmembrane region" description="Helical" evidence="1">
    <location>
        <begin position="52"/>
        <end position="72"/>
    </location>
</feature>
<gene>
    <name evidence="2" type="ORF">ACFSQT_19575</name>
</gene>
<dbReference type="Gene3D" id="1.20.1250.20">
    <property type="entry name" value="MFS general substrate transporter like domains"/>
    <property type="match status" value="1"/>
</dbReference>
<name>A0ABW4WGJ7_9HYPH</name>
<sequence>MGCSGFAFLVLLLSRNGPALPLVIAMGIVCGLPAGAIVSLPTRVLEQKTRSIGMGGFYTVYYAGMLAAPAVGGKLATWAGTAAAALDFGAAALLLCPLLLWSFHGISRLPQPMVAPSRSGR</sequence>
<dbReference type="EMBL" id="JBHUGY010000028">
    <property type="protein sequence ID" value="MFD2055168.1"/>
    <property type="molecule type" value="Genomic_DNA"/>
</dbReference>
<keyword evidence="1" id="KW-0812">Transmembrane</keyword>
<organism evidence="2 3">
    <name type="scientific">Mesorhizobium calcicola</name>
    <dbReference type="NCBI Taxonomy" id="1300310"/>
    <lineage>
        <taxon>Bacteria</taxon>
        <taxon>Pseudomonadati</taxon>
        <taxon>Pseudomonadota</taxon>
        <taxon>Alphaproteobacteria</taxon>
        <taxon>Hyphomicrobiales</taxon>
        <taxon>Phyllobacteriaceae</taxon>
        <taxon>Mesorhizobium</taxon>
    </lineage>
</organism>
<dbReference type="SUPFAM" id="SSF103473">
    <property type="entry name" value="MFS general substrate transporter"/>
    <property type="match status" value="1"/>
</dbReference>
<evidence type="ECO:0000313" key="2">
    <source>
        <dbReference type="EMBL" id="MFD2055168.1"/>
    </source>
</evidence>
<keyword evidence="1" id="KW-0472">Membrane</keyword>
<dbReference type="Proteomes" id="UP001597349">
    <property type="component" value="Unassembled WGS sequence"/>
</dbReference>
<dbReference type="RefSeq" id="WP_379021166.1">
    <property type="nucleotide sequence ID" value="NZ_JBHUGY010000028.1"/>
</dbReference>
<evidence type="ECO:0000256" key="1">
    <source>
        <dbReference type="SAM" id="Phobius"/>
    </source>
</evidence>
<evidence type="ECO:0008006" key="4">
    <source>
        <dbReference type="Google" id="ProtNLM"/>
    </source>
</evidence>
<keyword evidence="3" id="KW-1185">Reference proteome</keyword>
<keyword evidence="1" id="KW-1133">Transmembrane helix</keyword>